<dbReference type="RefSeq" id="WP_172613765.1">
    <property type="nucleotide sequence ID" value="NZ_JBCGWG010000110.1"/>
</dbReference>
<dbReference type="InterPro" id="IPR010763">
    <property type="entry name" value="DgaF"/>
</dbReference>
<evidence type="ECO:0000313" key="1">
    <source>
        <dbReference type="EMBL" id="RYU29462.1"/>
    </source>
</evidence>
<feature type="non-terminal residue" evidence="1">
    <location>
        <position position="1"/>
    </location>
</feature>
<dbReference type="Proteomes" id="UP000292223">
    <property type="component" value="Unassembled WGS sequence"/>
</dbReference>
<comment type="caution">
    <text evidence="1">The sequence shown here is derived from an EMBL/GenBank/DDBJ whole genome shotgun (WGS) entry which is preliminary data.</text>
</comment>
<reference evidence="1 2" key="1">
    <citation type="submission" date="2019-02" db="EMBL/GenBank/DDBJ databases">
        <title>From farm to fork: dissemination of Tn554::fexA-optrA in linezolid-resistant Enterococcus faecalis clones from chicken feces and meat in Tunisia.</title>
        <authorList>
            <person name="Tedim A.P."/>
            <person name="Elghaieb H."/>
            <person name="Abbassi M.S."/>
            <person name="Novais C."/>
            <person name="Hassen A."/>
            <person name="Peixe L."/>
            <person name="Freitas A.R."/>
        </authorList>
    </citation>
    <scope>NUCLEOTIDE SEQUENCE [LARGE SCALE GENOMIC DNA]</scope>
    <source>
        <strain evidence="1 2">728T</strain>
    </source>
</reference>
<accession>A0A8B3RRF7</accession>
<gene>
    <name evidence="1" type="ORF">EU507_15220</name>
</gene>
<evidence type="ECO:0000313" key="2">
    <source>
        <dbReference type="Proteomes" id="UP000292223"/>
    </source>
</evidence>
<dbReference type="InterPro" id="IPR013785">
    <property type="entry name" value="Aldolase_TIM"/>
</dbReference>
<dbReference type="EMBL" id="SEWT01000014">
    <property type="protein sequence ID" value="RYU29462.1"/>
    <property type="molecule type" value="Genomic_DNA"/>
</dbReference>
<organism evidence="1 2">
    <name type="scientific">Enterococcus faecalis</name>
    <name type="common">Streptococcus faecalis</name>
    <dbReference type="NCBI Taxonomy" id="1351"/>
    <lineage>
        <taxon>Bacteria</taxon>
        <taxon>Bacillati</taxon>
        <taxon>Bacillota</taxon>
        <taxon>Bacilli</taxon>
        <taxon>Lactobacillales</taxon>
        <taxon>Enterococcaceae</taxon>
        <taxon>Enterococcus</taxon>
    </lineage>
</organism>
<proteinExistence type="predicted"/>
<protein>
    <submittedName>
        <fullName evidence="1">2-dehydro-3-deoxyphosphooctonate aldolase</fullName>
    </submittedName>
</protein>
<sequence length="44" mass="4903">IAVDAGVKKIIPHVYSSIIDQETGDTRTEDVKTLLTMMKKTLNK</sequence>
<dbReference type="Gene3D" id="3.20.20.70">
    <property type="entry name" value="Aldolase class I"/>
    <property type="match status" value="1"/>
</dbReference>
<name>A0A8B3RRF7_ENTFL</name>
<dbReference type="Pfam" id="PF07071">
    <property type="entry name" value="KDGP_aldolase"/>
    <property type="match status" value="1"/>
</dbReference>
<dbReference type="AlphaFoldDB" id="A0A8B3RRF7"/>